<organism evidence="2 3">
    <name type="scientific">Trichinella spiralis</name>
    <name type="common">Trichina worm</name>
    <dbReference type="NCBI Taxonomy" id="6334"/>
    <lineage>
        <taxon>Eukaryota</taxon>
        <taxon>Metazoa</taxon>
        <taxon>Ecdysozoa</taxon>
        <taxon>Nematoda</taxon>
        <taxon>Enoplea</taxon>
        <taxon>Dorylaimia</taxon>
        <taxon>Trichinellida</taxon>
        <taxon>Trichinellidae</taxon>
        <taxon>Trichinella</taxon>
    </lineage>
</organism>
<evidence type="ECO:0000313" key="2">
    <source>
        <dbReference type="EMBL" id="KRY26988.1"/>
    </source>
</evidence>
<sequence>MLQTHKYHINTSITGTCIKQSFTISYIHKFICMLKATILNCFGVILEVGLFLLWSFKRFTALKTFIQKLIAEGTLKNQKYGHLGTLCETR</sequence>
<name>A0A0V1ARP1_TRISP</name>
<dbReference type="OrthoDB" id="5924698at2759"/>
<feature type="transmembrane region" description="Helical" evidence="1">
    <location>
        <begin position="36"/>
        <end position="56"/>
    </location>
</feature>
<dbReference type="Proteomes" id="UP000054776">
    <property type="component" value="Unassembled WGS sequence"/>
</dbReference>
<protein>
    <submittedName>
        <fullName evidence="2">Uncharacterized protein</fullName>
    </submittedName>
</protein>
<keyword evidence="1" id="KW-0812">Transmembrane</keyword>
<gene>
    <name evidence="2" type="ORF">T01_9147</name>
</gene>
<keyword evidence="1" id="KW-1133">Transmembrane helix</keyword>
<dbReference type="EMBL" id="JYDH01000299">
    <property type="protein sequence ID" value="KRY26988.1"/>
    <property type="molecule type" value="Genomic_DNA"/>
</dbReference>
<evidence type="ECO:0000256" key="1">
    <source>
        <dbReference type="SAM" id="Phobius"/>
    </source>
</evidence>
<reference evidence="2 3" key="1">
    <citation type="submission" date="2015-01" db="EMBL/GenBank/DDBJ databases">
        <title>Evolution of Trichinella species and genotypes.</title>
        <authorList>
            <person name="Korhonen P.K."/>
            <person name="Edoardo P."/>
            <person name="Giuseppe L.R."/>
            <person name="Gasser R.B."/>
        </authorList>
    </citation>
    <scope>NUCLEOTIDE SEQUENCE [LARGE SCALE GENOMIC DNA]</scope>
    <source>
        <strain evidence="2">ISS3</strain>
    </source>
</reference>
<proteinExistence type="predicted"/>
<keyword evidence="1" id="KW-0472">Membrane</keyword>
<keyword evidence="3" id="KW-1185">Reference proteome</keyword>
<accession>A0A0V1ARP1</accession>
<dbReference type="InParanoid" id="A0A0V1ARP1"/>
<comment type="caution">
    <text evidence="2">The sequence shown here is derived from an EMBL/GenBank/DDBJ whole genome shotgun (WGS) entry which is preliminary data.</text>
</comment>
<dbReference type="AlphaFoldDB" id="A0A0V1ARP1"/>
<evidence type="ECO:0000313" key="3">
    <source>
        <dbReference type="Proteomes" id="UP000054776"/>
    </source>
</evidence>